<feature type="compositionally biased region" description="Polar residues" evidence="1">
    <location>
        <begin position="313"/>
        <end position="330"/>
    </location>
</feature>
<gene>
    <name evidence="2" type="ORF">C8F04DRAFT_1175950</name>
</gene>
<organism evidence="2 3">
    <name type="scientific">Mycena alexandri</name>
    <dbReference type="NCBI Taxonomy" id="1745969"/>
    <lineage>
        <taxon>Eukaryota</taxon>
        <taxon>Fungi</taxon>
        <taxon>Dikarya</taxon>
        <taxon>Basidiomycota</taxon>
        <taxon>Agaricomycotina</taxon>
        <taxon>Agaricomycetes</taxon>
        <taxon>Agaricomycetidae</taxon>
        <taxon>Agaricales</taxon>
        <taxon>Marasmiineae</taxon>
        <taxon>Mycenaceae</taxon>
        <taxon>Mycena</taxon>
    </lineage>
</organism>
<dbReference type="EMBL" id="JARJCM010000011">
    <property type="protein sequence ID" value="KAJ7042849.1"/>
    <property type="molecule type" value="Genomic_DNA"/>
</dbReference>
<comment type="caution">
    <text evidence="2">The sequence shown here is derived from an EMBL/GenBank/DDBJ whole genome shotgun (WGS) entry which is preliminary data.</text>
</comment>
<keyword evidence="3" id="KW-1185">Reference proteome</keyword>
<feature type="region of interest" description="Disordered" evidence="1">
    <location>
        <begin position="38"/>
        <end position="144"/>
    </location>
</feature>
<feature type="compositionally biased region" description="Low complexity" evidence="1">
    <location>
        <begin position="534"/>
        <end position="550"/>
    </location>
</feature>
<accession>A0AAD6XF02</accession>
<dbReference type="AlphaFoldDB" id="A0AAD6XF02"/>
<feature type="region of interest" description="Disordered" evidence="1">
    <location>
        <begin position="298"/>
        <end position="330"/>
    </location>
</feature>
<proteinExistence type="predicted"/>
<name>A0AAD6XF02_9AGAR</name>
<reference evidence="2" key="1">
    <citation type="submission" date="2023-03" db="EMBL/GenBank/DDBJ databases">
        <title>Massive genome expansion in bonnet fungi (Mycena s.s.) driven by repeated elements and novel gene families across ecological guilds.</title>
        <authorList>
            <consortium name="Lawrence Berkeley National Laboratory"/>
            <person name="Harder C.B."/>
            <person name="Miyauchi S."/>
            <person name="Viragh M."/>
            <person name="Kuo A."/>
            <person name="Thoen E."/>
            <person name="Andreopoulos B."/>
            <person name="Lu D."/>
            <person name="Skrede I."/>
            <person name="Drula E."/>
            <person name="Henrissat B."/>
            <person name="Morin E."/>
            <person name="Kohler A."/>
            <person name="Barry K."/>
            <person name="LaButti K."/>
            <person name="Morin E."/>
            <person name="Salamov A."/>
            <person name="Lipzen A."/>
            <person name="Mereny Z."/>
            <person name="Hegedus B."/>
            <person name="Baldrian P."/>
            <person name="Stursova M."/>
            <person name="Weitz H."/>
            <person name="Taylor A."/>
            <person name="Grigoriev I.V."/>
            <person name="Nagy L.G."/>
            <person name="Martin F."/>
            <person name="Kauserud H."/>
        </authorList>
    </citation>
    <scope>NUCLEOTIDE SEQUENCE</scope>
    <source>
        <strain evidence="2">CBHHK200</strain>
    </source>
</reference>
<feature type="region of interest" description="Disordered" evidence="1">
    <location>
        <begin position="1"/>
        <end position="22"/>
    </location>
</feature>
<protein>
    <submittedName>
        <fullName evidence="2">Uncharacterized protein</fullName>
    </submittedName>
</protein>
<feature type="compositionally biased region" description="Acidic residues" evidence="1">
    <location>
        <begin position="53"/>
        <end position="103"/>
    </location>
</feature>
<dbReference type="Proteomes" id="UP001218188">
    <property type="component" value="Unassembled WGS sequence"/>
</dbReference>
<evidence type="ECO:0000313" key="3">
    <source>
        <dbReference type="Proteomes" id="UP001218188"/>
    </source>
</evidence>
<sequence length="829" mass="89653">MARTKQVYVRSDRIPPPGGWPAHVKVIQVKQPGYRANRAMHTKLADPTVDVGIESDSETDEHELDDEEDDGDVDSQDSDDEEDDGVLDSQDSDGEPSAEDASDVDSGCQRVTPEVEEVGAGGAEGRDVDEEDSSLSSLSSDDDQPLTEHFLTEHFDGPHLLTTEEVAVICGVNVESLPHASSLPPLFCASLAVCSGFSQTFAERFPGVHLLTAEELSVICGVNVDSLPPFSSLPPLFRELGRPFSEDNSALRLYNASEAALLCGCSLEAHSSSLRQEVAASDEQRCRADATRALNATRRQMAITSPTRRRSSRFQPSVGPSTSSQFGSISTTETAGNAITPSSVKHYSALLSVESTLSSTAKVASPAMDIDAATFVAPGTDYCDSQVPLSEARLFPGMAPHIQASIESALGTFWGFDNHLFLLISNWCLDYNVHSLGSGLVEPPIVVIAWFAAYNSACDKCSRASNICAKAVGQPGCTGCINSKVRCSLQETYLFEKTKDKFDGKRYEFDAFRSAKRPRRRTAEEPRRRTAAHGASSTGGARGSPGSPRSTIPPPPTFQLQNPQMPYFAGPSDASADAPFPAMPHPHAFSNRALTMTSFNGSGAKNPAYFTDQHIDPVLLQPLSDLMDTTPLDPDNIPVPAISHIVHQGVQTDDLPHSVDDAVPPVPGAVVLPDVPLDTLDIQELCNFFTEMVAQCINAIFNGHFEMLVALSGTKHRLRASTDVPPDVLQHFEQLFMECHSCLSRMLARLDEGRRSAPDVFASTISSSLIVSERPCKSFYVSIIASRIDRSGSLSGRHFRTPGFSKRPVSPSARRKIHVSSGDEFEKEK</sequence>
<feature type="region of interest" description="Disordered" evidence="1">
    <location>
        <begin position="799"/>
        <end position="829"/>
    </location>
</feature>
<evidence type="ECO:0000256" key="1">
    <source>
        <dbReference type="SAM" id="MobiDB-lite"/>
    </source>
</evidence>
<feature type="region of interest" description="Disordered" evidence="1">
    <location>
        <begin position="513"/>
        <end position="573"/>
    </location>
</feature>
<evidence type="ECO:0000313" key="2">
    <source>
        <dbReference type="EMBL" id="KAJ7042849.1"/>
    </source>
</evidence>